<accession>A0A6J4NBJ8</accession>
<evidence type="ECO:0000313" key="1">
    <source>
        <dbReference type="EMBL" id="CAA9378227.1"/>
    </source>
</evidence>
<protein>
    <submittedName>
        <fullName evidence="1">Uncharacterized protein</fullName>
    </submittedName>
</protein>
<proteinExistence type="predicted"/>
<feature type="non-terminal residue" evidence="1">
    <location>
        <position position="1"/>
    </location>
</feature>
<organism evidence="1">
    <name type="scientific">uncultured Gemmatimonadota bacterium</name>
    <dbReference type="NCBI Taxonomy" id="203437"/>
    <lineage>
        <taxon>Bacteria</taxon>
        <taxon>Pseudomonadati</taxon>
        <taxon>Gemmatimonadota</taxon>
        <taxon>environmental samples</taxon>
    </lineage>
</organism>
<name>A0A6J4NBJ8_9BACT</name>
<sequence>RRLRVRVIGRMRAIVRGLARRRACKRLGKALIVPRTGRAYVLVACVA</sequence>
<dbReference type="AlphaFoldDB" id="A0A6J4NBJ8"/>
<gene>
    <name evidence="1" type="ORF">AVDCRST_MAG89-5176</name>
</gene>
<dbReference type="EMBL" id="CADCTV010001086">
    <property type="protein sequence ID" value="CAA9378227.1"/>
    <property type="molecule type" value="Genomic_DNA"/>
</dbReference>
<reference evidence="1" key="1">
    <citation type="submission" date="2020-02" db="EMBL/GenBank/DDBJ databases">
        <authorList>
            <person name="Meier V. D."/>
        </authorList>
    </citation>
    <scope>NUCLEOTIDE SEQUENCE</scope>
    <source>
        <strain evidence="1">AVDCRST_MAG89</strain>
    </source>
</reference>